<keyword evidence="3" id="KW-1185">Reference proteome</keyword>
<protein>
    <submittedName>
        <fullName evidence="2">Uncharacterized protein</fullName>
    </submittedName>
</protein>
<evidence type="ECO:0000313" key="2">
    <source>
        <dbReference type="EMBL" id="CAB5497433.1"/>
    </source>
</evidence>
<keyword evidence="1" id="KW-0472">Membrane</keyword>
<evidence type="ECO:0000313" key="3">
    <source>
        <dbReference type="Proteomes" id="UP000626656"/>
    </source>
</evidence>
<dbReference type="EMBL" id="CAHJWF010000043">
    <property type="protein sequence ID" value="CAB5497433.1"/>
    <property type="molecule type" value="Genomic_DNA"/>
</dbReference>
<sequence length="50" mass="5936">MFFALDFFSLFLFFALDFLPFHTLYPLLGLYIPCSVRVFWFKSNTFGGLK</sequence>
<dbReference type="Proteomes" id="UP000626656">
    <property type="component" value="Unassembled WGS sequence"/>
</dbReference>
<proteinExistence type="predicted"/>
<keyword evidence="1" id="KW-0812">Transmembrane</keyword>
<comment type="caution">
    <text evidence="2">The sequence shown here is derived from an EMBL/GenBank/DDBJ whole genome shotgun (WGS) entry which is preliminary data.</text>
</comment>
<accession>A0ABM8M692</accession>
<feature type="transmembrane region" description="Helical" evidence="1">
    <location>
        <begin position="7"/>
        <end position="32"/>
    </location>
</feature>
<evidence type="ECO:0000256" key="1">
    <source>
        <dbReference type="SAM" id="Phobius"/>
    </source>
</evidence>
<gene>
    <name evidence="2" type="ORF">AZO1586I_171</name>
</gene>
<keyword evidence="1" id="KW-1133">Transmembrane helix</keyword>
<name>A0ABM8M692_9GAMM</name>
<reference evidence="2 3" key="1">
    <citation type="submission" date="2020-05" db="EMBL/GenBank/DDBJ databases">
        <authorList>
            <person name="Petersen J."/>
            <person name="Sayavedra L."/>
        </authorList>
    </citation>
    <scope>NUCLEOTIDE SEQUENCE [LARGE SCALE GENOMIC DNA]</scope>
    <source>
        <strain evidence="2">B azoricus SOX ET2 1586I</strain>
    </source>
</reference>
<organism evidence="2 3">
    <name type="scientific">Bathymodiolus thermophilus thioautotrophic gill symbiont</name>
    <dbReference type="NCBI Taxonomy" id="2360"/>
    <lineage>
        <taxon>Bacteria</taxon>
        <taxon>Pseudomonadati</taxon>
        <taxon>Pseudomonadota</taxon>
        <taxon>Gammaproteobacteria</taxon>
        <taxon>sulfur-oxidizing symbionts</taxon>
    </lineage>
</organism>